<gene>
    <name evidence="2" type="ORF">V3390_04790</name>
</gene>
<protein>
    <recommendedName>
        <fullName evidence="4">Secreted protein</fullName>
    </recommendedName>
</protein>
<keyword evidence="3" id="KW-1185">Reference proteome</keyword>
<evidence type="ECO:0000313" key="2">
    <source>
        <dbReference type="EMBL" id="MEF2155550.1"/>
    </source>
</evidence>
<sequence>MSKRRIAIASFAVAASLAATSAFAQSSKNATVLPLWNGNSGKVEALLLLEPTTNGGRWQMGSNSLSASLGLSGGDTLGVICKNSASTSAISSLSGNCVLAAVDGDGRRNATSAFSGVSLTRNGGKIGVLAGGGTASLPNWLSNPGLARNSQLNQNSLTVFGAKNIGREATISIGGTLARARLVPANDVPALADRWDMQSLSVGAGYGNFSASIVGRVVETPNQPKYRNVGLGLNWRAPWKGEFSIGAESVVTRGKNPFADNISEDEGAVPYVRYQQGL</sequence>
<evidence type="ECO:0000256" key="1">
    <source>
        <dbReference type="SAM" id="SignalP"/>
    </source>
</evidence>
<organism evidence="2 3">
    <name type="scientific">Aquilutibacter rugosus</name>
    <dbReference type="NCBI Taxonomy" id="3115820"/>
    <lineage>
        <taxon>Bacteria</taxon>
        <taxon>Pseudomonadati</taxon>
        <taxon>Pseudomonadota</taxon>
        <taxon>Gammaproteobacteria</taxon>
        <taxon>Lysobacterales</taxon>
        <taxon>Lysobacteraceae</taxon>
        <taxon>Aquilutibacter</taxon>
    </lineage>
</organism>
<dbReference type="Proteomes" id="UP001356170">
    <property type="component" value="Unassembled WGS sequence"/>
</dbReference>
<dbReference type="RefSeq" id="WP_331703570.1">
    <property type="nucleotide sequence ID" value="NZ_JAZHBO010000001.1"/>
</dbReference>
<name>A0ABU7UYR5_9GAMM</name>
<proteinExistence type="predicted"/>
<evidence type="ECO:0008006" key="4">
    <source>
        <dbReference type="Google" id="ProtNLM"/>
    </source>
</evidence>
<evidence type="ECO:0000313" key="3">
    <source>
        <dbReference type="Proteomes" id="UP001356170"/>
    </source>
</evidence>
<accession>A0ABU7UYR5</accession>
<reference evidence="2 3" key="1">
    <citation type="submission" date="2024-01" db="EMBL/GenBank/DDBJ databases">
        <title>Novel species of the genus Luteimonas isolated from rivers.</title>
        <authorList>
            <person name="Lu H."/>
        </authorList>
    </citation>
    <scope>NUCLEOTIDE SEQUENCE [LARGE SCALE GENOMIC DNA]</scope>
    <source>
        <strain evidence="2 3">FXH3W</strain>
    </source>
</reference>
<keyword evidence="1" id="KW-0732">Signal</keyword>
<feature type="signal peptide" evidence="1">
    <location>
        <begin position="1"/>
        <end position="24"/>
    </location>
</feature>
<comment type="caution">
    <text evidence="2">The sequence shown here is derived from an EMBL/GenBank/DDBJ whole genome shotgun (WGS) entry which is preliminary data.</text>
</comment>
<feature type="chain" id="PRO_5046316589" description="Secreted protein" evidence="1">
    <location>
        <begin position="25"/>
        <end position="278"/>
    </location>
</feature>
<dbReference type="EMBL" id="JAZHBO010000001">
    <property type="protein sequence ID" value="MEF2155550.1"/>
    <property type="molecule type" value="Genomic_DNA"/>
</dbReference>